<organism evidence="1 2">
    <name type="scientific">Jeotgalibacillus malaysiensis</name>
    <dbReference type="NCBI Taxonomy" id="1508404"/>
    <lineage>
        <taxon>Bacteria</taxon>
        <taxon>Bacillati</taxon>
        <taxon>Bacillota</taxon>
        <taxon>Bacilli</taxon>
        <taxon>Bacillales</taxon>
        <taxon>Caryophanaceae</taxon>
        <taxon>Jeotgalibacillus</taxon>
    </lineage>
</organism>
<gene>
    <name evidence="1" type="ORF">JMA_39480</name>
</gene>
<dbReference type="KEGG" id="jeo:JMA_39480"/>
<keyword evidence="2" id="KW-1185">Reference proteome</keyword>
<sequence length="176" mass="19844">MEILVSSANCEEAFSPSEGHWVMGGNLAMEPDVDPETIRFSEEAWNDEKMYFMEKIQEAIQAHEKRYKTNIVKISLTGKLGLWNGNPVAGNLFNPNENPLEKMGNVDEISVERAEDGTITILGHHHDGTHRMHVYLLSEKRLDAINPNWNSSYGGLDADDFEKIYASGSPLKMKSY</sequence>
<protein>
    <submittedName>
        <fullName evidence="1">Uncharacterized protein</fullName>
    </submittedName>
</protein>
<accession>A0A0B5AT10</accession>
<evidence type="ECO:0000313" key="2">
    <source>
        <dbReference type="Proteomes" id="UP000031449"/>
    </source>
</evidence>
<proteinExistence type="predicted"/>
<dbReference type="EMBL" id="CP009417">
    <property type="protein sequence ID" value="AJD93266.1"/>
    <property type="molecule type" value="Genomic_DNA"/>
</dbReference>
<evidence type="ECO:0000313" key="1">
    <source>
        <dbReference type="EMBL" id="AJD93266.1"/>
    </source>
</evidence>
<keyword evidence="1" id="KW-0614">Plasmid</keyword>
<dbReference type="HOGENOM" id="CLU_1523183_0_0_9"/>
<reference evidence="1 2" key="1">
    <citation type="submission" date="2014-08" db="EMBL/GenBank/DDBJ databases">
        <title>Complete genome of a marine bacteria Jeotgalibacillus malaysiensis.</title>
        <authorList>
            <person name="Yaakop A.S."/>
            <person name="Chan K.-G."/>
            <person name="Goh K.M."/>
        </authorList>
    </citation>
    <scope>NUCLEOTIDE SEQUENCE [LARGE SCALE GENOMIC DNA]</scope>
    <source>
        <strain evidence="1 2">D5</strain>
        <plasmid evidence="2">Plasmid</plasmid>
    </source>
</reference>
<name>A0A0B5AT10_9BACL</name>
<dbReference type="AlphaFoldDB" id="A0A0B5AT10"/>
<dbReference type="OrthoDB" id="9800346at2"/>
<geneLocation type="plasmid" evidence="2"/>
<dbReference type="BioCyc" id="JESP1508404:G14D9-13232-MONOMER"/>
<dbReference type="Proteomes" id="UP000031449">
    <property type="component" value="Plasmid unnamed"/>
</dbReference>